<dbReference type="SUPFAM" id="SSF69737">
    <property type="entry name" value="Urease metallochaperone UreE, C-terminal domain"/>
    <property type="match status" value="1"/>
</dbReference>
<dbReference type="Gene3D" id="3.30.70.790">
    <property type="entry name" value="UreE, C-terminal domain"/>
    <property type="match status" value="1"/>
</dbReference>
<dbReference type="GO" id="GO:0051082">
    <property type="term" value="F:unfolded protein binding"/>
    <property type="evidence" value="ECO:0007669"/>
    <property type="project" value="UniProtKB-UniRule"/>
</dbReference>
<dbReference type="HAMAP" id="MF_00822">
    <property type="entry name" value="UreE"/>
    <property type="match status" value="1"/>
</dbReference>
<name>A0A2V3PSW0_9BACT</name>
<evidence type="ECO:0000256" key="5">
    <source>
        <dbReference type="HAMAP-Rule" id="MF_00822"/>
    </source>
</evidence>
<protein>
    <recommendedName>
        <fullName evidence="5">Urease accessory protein UreE</fullName>
    </recommendedName>
</protein>
<comment type="function">
    <text evidence="5">Involved in urease metallocenter assembly. Binds nickel. Probably functions as a nickel donor during metallocenter assembly.</text>
</comment>
<dbReference type="CDD" id="cd00571">
    <property type="entry name" value="UreE"/>
    <property type="match status" value="1"/>
</dbReference>
<dbReference type="InterPro" id="IPR007864">
    <property type="entry name" value="UreE_C_dom"/>
</dbReference>
<evidence type="ECO:0000256" key="3">
    <source>
        <dbReference type="ARBA" id="ARBA00022596"/>
    </source>
</evidence>
<evidence type="ECO:0000256" key="4">
    <source>
        <dbReference type="ARBA" id="ARBA00023186"/>
    </source>
</evidence>
<proteinExistence type="inferred from homology"/>
<accession>A0A2V3PSW0</accession>
<dbReference type="Pfam" id="PF02814">
    <property type="entry name" value="UreE_N"/>
    <property type="match status" value="1"/>
</dbReference>
<dbReference type="GO" id="GO:0016151">
    <property type="term" value="F:nickel cation binding"/>
    <property type="evidence" value="ECO:0007669"/>
    <property type="project" value="UniProtKB-UniRule"/>
</dbReference>
<dbReference type="InterPro" id="IPR004029">
    <property type="entry name" value="UreE_N"/>
</dbReference>
<dbReference type="OrthoDB" id="9810882at2"/>
<dbReference type="RefSeq" id="WP_110309978.1">
    <property type="nucleotide sequence ID" value="NZ_QICL01000005.1"/>
</dbReference>
<comment type="subcellular location">
    <subcellularLocation>
        <location evidence="1 5">Cytoplasm</location>
    </subcellularLocation>
</comment>
<dbReference type="EMBL" id="QICL01000005">
    <property type="protein sequence ID" value="PXV66317.1"/>
    <property type="molecule type" value="Genomic_DNA"/>
</dbReference>
<evidence type="ECO:0000256" key="2">
    <source>
        <dbReference type="ARBA" id="ARBA00022490"/>
    </source>
</evidence>
<dbReference type="Pfam" id="PF05194">
    <property type="entry name" value="UreE_C"/>
    <property type="match status" value="1"/>
</dbReference>
<dbReference type="SUPFAM" id="SSF69287">
    <property type="entry name" value="Urease metallochaperone UreE, N-terminal domain"/>
    <property type="match status" value="1"/>
</dbReference>
<dbReference type="GO" id="GO:0005737">
    <property type="term" value="C:cytoplasm"/>
    <property type="evidence" value="ECO:0007669"/>
    <property type="project" value="UniProtKB-SubCell"/>
</dbReference>
<keyword evidence="8" id="KW-1185">Reference proteome</keyword>
<comment type="similarity">
    <text evidence="5">Belongs to the UreE family.</text>
</comment>
<dbReference type="InterPro" id="IPR012406">
    <property type="entry name" value="UreE"/>
</dbReference>
<dbReference type="GO" id="GO:0006457">
    <property type="term" value="P:protein folding"/>
    <property type="evidence" value="ECO:0007669"/>
    <property type="project" value="InterPro"/>
</dbReference>
<dbReference type="GO" id="GO:0065003">
    <property type="term" value="P:protein-containing complex assembly"/>
    <property type="evidence" value="ECO:0007669"/>
    <property type="project" value="InterPro"/>
</dbReference>
<evidence type="ECO:0000313" key="8">
    <source>
        <dbReference type="Proteomes" id="UP000247973"/>
    </source>
</evidence>
<dbReference type="InterPro" id="IPR036118">
    <property type="entry name" value="UreE_N_sf"/>
</dbReference>
<comment type="caution">
    <text evidence="7">The sequence shown here is derived from an EMBL/GenBank/DDBJ whole genome shotgun (WGS) entry which is preliminary data.</text>
</comment>
<dbReference type="GO" id="GO:0019627">
    <property type="term" value="P:urea metabolic process"/>
    <property type="evidence" value="ECO:0007669"/>
    <property type="project" value="InterPro"/>
</dbReference>
<sequence>MVIEQILGSLKDIEIANRRVELIQVEWFEANKRIQRRKTNQGTEVAIRFMKEGQRLRQDDVIYMDEDKIIAIDILPCDAIQVTPHNMVEMGSVAYEIGNKHLPVFIQDDLILIPYEEPIFKWLNASGYHTEKVHKKLLNIVNASVQPHSHGHSHGEGNSIFSKIMGLGK</sequence>
<dbReference type="NCBIfam" id="NF009754">
    <property type="entry name" value="PRK13261.1-6"/>
    <property type="match status" value="1"/>
</dbReference>
<keyword evidence="4 5" id="KW-0143">Chaperone</keyword>
<evidence type="ECO:0000256" key="1">
    <source>
        <dbReference type="ARBA" id="ARBA00004496"/>
    </source>
</evidence>
<dbReference type="PIRSF" id="PIRSF036402">
    <property type="entry name" value="Ureas_acces_UreE"/>
    <property type="match status" value="1"/>
</dbReference>
<keyword evidence="2 5" id="KW-0963">Cytoplasm</keyword>
<evidence type="ECO:0000259" key="6">
    <source>
        <dbReference type="SMART" id="SM00988"/>
    </source>
</evidence>
<reference evidence="7 8" key="1">
    <citation type="submission" date="2018-03" db="EMBL/GenBank/DDBJ databases">
        <title>Genomic Encyclopedia of Archaeal and Bacterial Type Strains, Phase II (KMG-II): from individual species to whole genera.</title>
        <authorList>
            <person name="Goeker M."/>
        </authorList>
    </citation>
    <scope>NUCLEOTIDE SEQUENCE [LARGE SCALE GENOMIC DNA]</scope>
    <source>
        <strain evidence="7 8">DSM 100214</strain>
    </source>
</reference>
<dbReference type="Proteomes" id="UP000247973">
    <property type="component" value="Unassembled WGS sequence"/>
</dbReference>
<dbReference type="AlphaFoldDB" id="A0A2V3PSW0"/>
<evidence type="ECO:0000313" key="7">
    <source>
        <dbReference type="EMBL" id="PXV66317.1"/>
    </source>
</evidence>
<keyword evidence="3 5" id="KW-0533">Nickel</keyword>
<dbReference type="Gene3D" id="2.60.260.20">
    <property type="entry name" value="Urease metallochaperone UreE, N-terminal domain"/>
    <property type="match status" value="1"/>
</dbReference>
<gene>
    <name evidence="5" type="primary">ureE</name>
    <name evidence="7" type="ORF">CLV62_10568</name>
</gene>
<organism evidence="7 8">
    <name type="scientific">Dysgonomonas alginatilytica</name>
    <dbReference type="NCBI Taxonomy" id="1605892"/>
    <lineage>
        <taxon>Bacteria</taxon>
        <taxon>Pseudomonadati</taxon>
        <taxon>Bacteroidota</taxon>
        <taxon>Bacteroidia</taxon>
        <taxon>Bacteroidales</taxon>
        <taxon>Dysgonomonadaceae</taxon>
        <taxon>Dysgonomonas</taxon>
    </lineage>
</organism>
<dbReference type="SMART" id="SM00988">
    <property type="entry name" value="UreE_N"/>
    <property type="match status" value="1"/>
</dbReference>
<feature type="domain" description="UreE urease accessory N-terminal" evidence="6">
    <location>
        <begin position="6"/>
        <end position="70"/>
    </location>
</feature>